<evidence type="ECO:0000259" key="13">
    <source>
        <dbReference type="PROSITE" id="PS50192"/>
    </source>
</evidence>
<dbReference type="Gene3D" id="3.30.450.20">
    <property type="entry name" value="PAS domain"/>
    <property type="match status" value="1"/>
</dbReference>
<keyword evidence="7 11" id="KW-0472">Membrane</keyword>
<dbReference type="PROSITE" id="PS50885">
    <property type="entry name" value="HAMP"/>
    <property type="match status" value="1"/>
</dbReference>
<keyword evidence="2" id="KW-1003">Cell membrane</keyword>
<dbReference type="Proteomes" id="UP001165427">
    <property type="component" value="Unassembled WGS sequence"/>
</dbReference>
<comment type="subcellular location">
    <subcellularLocation>
        <location evidence="1">Cell inner membrane</location>
        <topology evidence="1">Multi-pass membrane protein</topology>
    </subcellularLocation>
</comment>
<proteinExistence type="inferred from homology"/>
<evidence type="ECO:0000259" key="14">
    <source>
        <dbReference type="PROSITE" id="PS50885"/>
    </source>
</evidence>
<dbReference type="GO" id="GO:0006935">
    <property type="term" value="P:chemotaxis"/>
    <property type="evidence" value="ECO:0007669"/>
    <property type="project" value="UniProtKB-KW"/>
</dbReference>
<evidence type="ECO:0000256" key="6">
    <source>
        <dbReference type="ARBA" id="ARBA00022989"/>
    </source>
</evidence>
<dbReference type="GO" id="GO:0005886">
    <property type="term" value="C:plasma membrane"/>
    <property type="evidence" value="ECO:0007669"/>
    <property type="project" value="UniProtKB-SubCell"/>
</dbReference>
<dbReference type="SUPFAM" id="SSF58104">
    <property type="entry name" value="Methyl-accepting chemotaxis protein (MCP) signaling domain"/>
    <property type="match status" value="1"/>
</dbReference>
<evidence type="ECO:0000259" key="12">
    <source>
        <dbReference type="PROSITE" id="PS50111"/>
    </source>
</evidence>
<keyword evidence="3" id="KW-0145">Chemotaxis</keyword>
<dbReference type="Pfam" id="PF02743">
    <property type="entry name" value="dCache_1"/>
    <property type="match status" value="1"/>
</dbReference>
<keyword evidence="5 11" id="KW-0812">Transmembrane</keyword>
<dbReference type="SMART" id="SM00304">
    <property type="entry name" value="HAMP"/>
    <property type="match status" value="1"/>
</dbReference>
<comment type="caution">
    <text evidence="15">The sequence shown here is derived from an EMBL/GenBank/DDBJ whole genome shotgun (WGS) entry which is preliminary data.</text>
</comment>
<feature type="domain" description="T-SNARE coiled-coil homology" evidence="13">
    <location>
        <begin position="543"/>
        <end position="605"/>
    </location>
</feature>
<evidence type="ECO:0000256" key="8">
    <source>
        <dbReference type="ARBA" id="ARBA00023224"/>
    </source>
</evidence>
<dbReference type="CDD" id="cd12912">
    <property type="entry name" value="PDC2_MCP_like"/>
    <property type="match status" value="1"/>
</dbReference>
<dbReference type="PANTHER" id="PTHR32089">
    <property type="entry name" value="METHYL-ACCEPTING CHEMOTAXIS PROTEIN MCPB"/>
    <property type="match status" value="1"/>
</dbReference>
<evidence type="ECO:0000256" key="11">
    <source>
        <dbReference type="SAM" id="Phobius"/>
    </source>
</evidence>
<keyword evidence="6 11" id="KW-1133">Transmembrane helix</keyword>
<reference evidence="15" key="1">
    <citation type="submission" date="2022-04" db="EMBL/GenBank/DDBJ databases">
        <title>Desulfatitalea alkaliphila sp. nov., a novel anaerobic sulfate-reducing bacterium isolated from terrestrial mud volcano, Taman Peninsula, Russia.</title>
        <authorList>
            <person name="Khomyakova M.A."/>
            <person name="Merkel A.Y."/>
            <person name="Slobodkin A.I."/>
        </authorList>
    </citation>
    <scope>NUCLEOTIDE SEQUENCE</scope>
    <source>
        <strain evidence="15">M08but</strain>
    </source>
</reference>
<evidence type="ECO:0000256" key="4">
    <source>
        <dbReference type="ARBA" id="ARBA00022519"/>
    </source>
</evidence>
<name>A0AA41R838_9BACT</name>
<evidence type="ECO:0000256" key="2">
    <source>
        <dbReference type="ARBA" id="ARBA00022475"/>
    </source>
</evidence>
<keyword evidence="4" id="KW-0997">Cell inner membrane</keyword>
<evidence type="ECO:0000256" key="5">
    <source>
        <dbReference type="ARBA" id="ARBA00022692"/>
    </source>
</evidence>
<evidence type="ECO:0000256" key="10">
    <source>
        <dbReference type="PROSITE-ProRule" id="PRU00284"/>
    </source>
</evidence>
<feature type="transmembrane region" description="Helical" evidence="11">
    <location>
        <begin position="290"/>
        <end position="310"/>
    </location>
</feature>
<feature type="domain" description="HAMP" evidence="14">
    <location>
        <begin position="311"/>
        <end position="365"/>
    </location>
</feature>
<evidence type="ECO:0000313" key="15">
    <source>
        <dbReference type="EMBL" id="MCJ8502720.1"/>
    </source>
</evidence>
<dbReference type="Gene3D" id="1.10.287.950">
    <property type="entry name" value="Methyl-accepting chemotaxis protein"/>
    <property type="match status" value="1"/>
</dbReference>
<protein>
    <submittedName>
        <fullName evidence="15">Methyl-accepting chemotaxis protein</fullName>
    </submittedName>
</protein>
<evidence type="ECO:0000256" key="3">
    <source>
        <dbReference type="ARBA" id="ARBA00022500"/>
    </source>
</evidence>
<keyword evidence="8 10" id="KW-0807">Transducer</keyword>
<dbReference type="InterPro" id="IPR003660">
    <property type="entry name" value="HAMP_dom"/>
</dbReference>
<dbReference type="AlphaFoldDB" id="A0AA41R838"/>
<dbReference type="PROSITE" id="PS50192">
    <property type="entry name" value="T_SNARE"/>
    <property type="match status" value="1"/>
</dbReference>
<dbReference type="Pfam" id="PF00672">
    <property type="entry name" value="HAMP"/>
    <property type="match status" value="1"/>
</dbReference>
<evidence type="ECO:0000256" key="1">
    <source>
        <dbReference type="ARBA" id="ARBA00004429"/>
    </source>
</evidence>
<keyword evidence="16" id="KW-1185">Reference proteome</keyword>
<feature type="domain" description="Methyl-accepting transducer" evidence="12">
    <location>
        <begin position="384"/>
        <end position="620"/>
    </location>
</feature>
<dbReference type="Gene3D" id="1.10.8.500">
    <property type="entry name" value="HAMP domain in histidine kinase"/>
    <property type="match status" value="1"/>
</dbReference>
<accession>A0AA41R838</accession>
<dbReference type="InterPro" id="IPR004089">
    <property type="entry name" value="MCPsignal_dom"/>
</dbReference>
<dbReference type="RefSeq" id="WP_246913962.1">
    <property type="nucleotide sequence ID" value="NZ_JALJRB010000031.1"/>
</dbReference>
<dbReference type="Pfam" id="PF00015">
    <property type="entry name" value="MCPsignal"/>
    <property type="match status" value="1"/>
</dbReference>
<evidence type="ECO:0000313" key="16">
    <source>
        <dbReference type="Proteomes" id="UP001165427"/>
    </source>
</evidence>
<evidence type="ECO:0000256" key="7">
    <source>
        <dbReference type="ARBA" id="ARBA00023136"/>
    </source>
</evidence>
<dbReference type="EMBL" id="JALJRB010000031">
    <property type="protein sequence ID" value="MCJ8502720.1"/>
    <property type="molecule type" value="Genomic_DNA"/>
</dbReference>
<dbReference type="CDD" id="cd11386">
    <property type="entry name" value="MCP_signal"/>
    <property type="match status" value="1"/>
</dbReference>
<dbReference type="InterPro" id="IPR000727">
    <property type="entry name" value="T_SNARE_dom"/>
</dbReference>
<organism evidence="15 16">
    <name type="scientific">Desulfatitalea alkaliphila</name>
    <dbReference type="NCBI Taxonomy" id="2929485"/>
    <lineage>
        <taxon>Bacteria</taxon>
        <taxon>Pseudomonadati</taxon>
        <taxon>Thermodesulfobacteriota</taxon>
        <taxon>Desulfobacteria</taxon>
        <taxon>Desulfobacterales</taxon>
        <taxon>Desulfosarcinaceae</taxon>
        <taxon>Desulfatitalea</taxon>
    </lineage>
</organism>
<dbReference type="GO" id="GO:0007165">
    <property type="term" value="P:signal transduction"/>
    <property type="evidence" value="ECO:0007669"/>
    <property type="project" value="UniProtKB-KW"/>
</dbReference>
<dbReference type="InterPro" id="IPR033479">
    <property type="entry name" value="dCache_1"/>
</dbReference>
<comment type="similarity">
    <text evidence="9">Belongs to the methyl-accepting chemotaxis (MCP) protein family.</text>
</comment>
<evidence type="ECO:0000256" key="9">
    <source>
        <dbReference type="ARBA" id="ARBA00029447"/>
    </source>
</evidence>
<dbReference type="PROSITE" id="PS50111">
    <property type="entry name" value="CHEMOTAXIS_TRANSDUC_2"/>
    <property type="match status" value="1"/>
</dbReference>
<dbReference type="SMART" id="SM00283">
    <property type="entry name" value="MA"/>
    <property type="match status" value="1"/>
</dbReference>
<dbReference type="PANTHER" id="PTHR32089:SF112">
    <property type="entry name" value="LYSOZYME-LIKE PROTEIN-RELATED"/>
    <property type="match status" value="1"/>
</dbReference>
<dbReference type="CDD" id="cd06225">
    <property type="entry name" value="HAMP"/>
    <property type="match status" value="1"/>
</dbReference>
<sequence>MRKLWHKLRLRNKFLIPTVLLILLGMGVSSTISYNASSETLSRTQADDLKKTADLTARMLDGWFRDRQLDVQSWAQQRVYLQAVQDSFMGRAARVAASEQLTGLSESYGYYRNICLADEKGRIVAAADMAAVDDVDIQDEPFFRSITEENPFALTVQKYQGDGPPIVLMGARMHDKDQSSGVLFAVITVERINALFMDRIRFGETGFAYLYQRSGLIITHPERGMQLNFDMSTTPGFEKYAGITEGQYTYSFDGEEKWAAFNHIPSMDWLVAVTVSADEVLAPVKKMGRVNMMVTVLVVIAAGAIIFFIANSVVRPINGVVAGLKDAAEGEGDLTKRLAVTGRDEVGALAEWFNVFIGKMQDLIKEVADNSGKLKNASGELYEISAALSTGAEHTTGRAQSVASASEEMSANMGSVAATMDQAANNIHMVASATEEMSVTIAEIAQSTEKARNVTHDAVTHADGASGQVDELGRAAQEIGKVVETITDISEQVNLLALNATIEAARAGDAGKGFAVVANEIKELAKQTAAATGEIKRKVAAIQSSTQVTVVQINNITGVVNEVNDIVAKIAAAVEEQSTTTKEIAGNVAQASQGIGDVNSNVGQSNAVASDIAKEIAEVTDAAGNMSNSSAQVNLNAEQLAQLAEELNSTVQRFKI</sequence>
<gene>
    <name evidence="15" type="ORF">MRX98_19245</name>
</gene>